<sequence length="197" mass="23302">MMLQRDLWKKFEDQMLKQIEELLSQKSQLTEQLAKIKKESKEEEKNFLQEISRFNSDFSLQGNREIVFESQARAEILDLEREVESLYKEMELMTSRSSHMSAMQEEKRALQLELQDLNNVQEDLDQQLNEAEAMTESLRAEQLFVSQKPLTDSTCLRLRKELEMRKEGELEHLREALSSEIQFLKSKLDSSQGSERH</sequence>
<evidence type="ECO:0000256" key="1">
    <source>
        <dbReference type="ARBA" id="ARBA00004496"/>
    </source>
</evidence>
<evidence type="ECO:0000256" key="5">
    <source>
        <dbReference type="ARBA" id="ARBA00023054"/>
    </source>
</evidence>
<dbReference type="STRING" id="240159.A0A4U5VG52"/>
<evidence type="ECO:0000256" key="4">
    <source>
        <dbReference type="ARBA" id="ARBA00022490"/>
    </source>
</evidence>
<dbReference type="EMBL" id="CM014094">
    <property type="protein sequence ID" value="TKS85975.1"/>
    <property type="molecule type" value="Genomic_DNA"/>
</dbReference>
<comment type="subcellular location">
    <subcellularLocation>
        <location evidence="1">Cytoplasm</location>
    </subcellularLocation>
</comment>
<feature type="coiled-coil region" evidence="6">
    <location>
        <begin position="12"/>
        <end position="141"/>
    </location>
</feature>
<dbReference type="Proteomes" id="UP000298787">
    <property type="component" value="Chromosome 17"/>
</dbReference>
<organism evidence="7 8">
    <name type="scientific">Collichthys lucidus</name>
    <name type="common">Big head croaker</name>
    <name type="synonym">Sciaena lucida</name>
    <dbReference type="NCBI Taxonomy" id="240159"/>
    <lineage>
        <taxon>Eukaryota</taxon>
        <taxon>Metazoa</taxon>
        <taxon>Chordata</taxon>
        <taxon>Craniata</taxon>
        <taxon>Vertebrata</taxon>
        <taxon>Euteleostomi</taxon>
        <taxon>Actinopterygii</taxon>
        <taxon>Neopterygii</taxon>
        <taxon>Teleostei</taxon>
        <taxon>Neoteleostei</taxon>
        <taxon>Acanthomorphata</taxon>
        <taxon>Eupercaria</taxon>
        <taxon>Sciaenidae</taxon>
        <taxon>Collichthys</taxon>
    </lineage>
</organism>
<name>A0A4U5VG52_COLLU</name>
<proteinExistence type="inferred from homology"/>
<evidence type="ECO:0000256" key="6">
    <source>
        <dbReference type="SAM" id="Coils"/>
    </source>
</evidence>
<evidence type="ECO:0000313" key="8">
    <source>
        <dbReference type="Proteomes" id="UP000298787"/>
    </source>
</evidence>
<dbReference type="PANTHER" id="PTHR22419:SF2">
    <property type="entry name" value="COILED-COIL DOMAIN-CONTAINING PROTEIN 172"/>
    <property type="match status" value="1"/>
</dbReference>
<dbReference type="InterPro" id="IPR029618">
    <property type="entry name" value="CCDC172"/>
</dbReference>
<gene>
    <name evidence="7" type="ORF">D9C73_019367</name>
</gene>
<dbReference type="PANTHER" id="PTHR22419">
    <property type="entry name" value="COILED-COIL DOMAIN-CONTAINING PROTEIN 172"/>
    <property type="match status" value="1"/>
</dbReference>
<dbReference type="AlphaFoldDB" id="A0A4U5VG52"/>
<evidence type="ECO:0000256" key="2">
    <source>
        <dbReference type="ARBA" id="ARBA00008975"/>
    </source>
</evidence>
<keyword evidence="4" id="KW-0963">Cytoplasm</keyword>
<reference evidence="7 8" key="1">
    <citation type="submission" date="2019-01" db="EMBL/GenBank/DDBJ databases">
        <title>Genome Assembly of Collichthys lucidus.</title>
        <authorList>
            <person name="Cai M."/>
            <person name="Xiao S."/>
        </authorList>
    </citation>
    <scope>NUCLEOTIDE SEQUENCE [LARGE SCALE GENOMIC DNA]</scope>
    <source>
        <strain evidence="7">JT15FE1705JMU</strain>
        <tissue evidence="7">Muscle</tissue>
    </source>
</reference>
<dbReference type="GO" id="GO:0005737">
    <property type="term" value="C:cytoplasm"/>
    <property type="evidence" value="ECO:0007669"/>
    <property type="project" value="UniProtKB-SubCell"/>
</dbReference>
<evidence type="ECO:0000313" key="7">
    <source>
        <dbReference type="EMBL" id="TKS85975.1"/>
    </source>
</evidence>
<keyword evidence="8" id="KW-1185">Reference proteome</keyword>
<evidence type="ECO:0000256" key="3">
    <source>
        <dbReference type="ARBA" id="ARBA00022327"/>
    </source>
</evidence>
<accession>A0A4U5VG52</accession>
<comment type="similarity">
    <text evidence="2">Belongs to the CCDC172 family.</text>
</comment>
<keyword evidence="5 6" id="KW-0175">Coiled coil</keyword>
<protein>
    <recommendedName>
        <fullName evidence="3">Coiled-coil domain-containing protein 172</fullName>
    </recommendedName>
</protein>